<evidence type="ECO:0000313" key="4">
    <source>
        <dbReference type="Proteomes" id="UP000006048"/>
    </source>
</evidence>
<dbReference type="SUPFAM" id="SSF52821">
    <property type="entry name" value="Rhodanese/Cell cycle control phosphatase"/>
    <property type="match status" value="1"/>
</dbReference>
<dbReference type="CDD" id="cd00158">
    <property type="entry name" value="RHOD"/>
    <property type="match status" value="1"/>
</dbReference>
<dbReference type="Gene3D" id="1.10.10.10">
    <property type="entry name" value="Winged helix-like DNA-binding domain superfamily/Winged helix DNA-binding domain"/>
    <property type="match status" value="1"/>
</dbReference>
<dbReference type="AlphaFoldDB" id="I4B9X2"/>
<gene>
    <name evidence="3" type="ordered locus">Turpa_3442</name>
</gene>
<dbReference type="InterPro" id="IPR036390">
    <property type="entry name" value="WH_DNA-bd_sf"/>
</dbReference>
<dbReference type="NCBIfam" id="NF033788">
    <property type="entry name" value="HTH_metalloreg"/>
    <property type="match status" value="1"/>
</dbReference>
<protein>
    <submittedName>
        <fullName evidence="3">Transcriptional regulator, ArsR family</fullName>
    </submittedName>
</protein>
<dbReference type="PANTHER" id="PTHR43031">
    <property type="entry name" value="FAD-DEPENDENT OXIDOREDUCTASE"/>
    <property type="match status" value="1"/>
</dbReference>
<dbReference type="HOGENOM" id="CLU_108527_0_0_12"/>
<dbReference type="Gene3D" id="3.40.250.10">
    <property type="entry name" value="Rhodanese-like domain"/>
    <property type="match status" value="1"/>
</dbReference>
<dbReference type="CDD" id="cd00090">
    <property type="entry name" value="HTH_ARSR"/>
    <property type="match status" value="1"/>
</dbReference>
<sequence>MKTGVSSIKKALFAEFSLVAKALSNPIRLEMLDYLAQMECSVEFLAQKCNQKIGNISQHLKTMSRAGLVRSRREGIFIYYAQTEVAQTLTDALANTAVKSSPAASEIIRSYFDQKDTLSRYDAEQIITAIKNRDIVLIDVRPHDEFDAGHIEGARSIPLKELEAELTNLPKGSEIVAYCRGPYCVLSVEAVAVLERHGFKASRLSEGLPQWRQKGLPIQVA</sequence>
<dbReference type="Pfam" id="PF00581">
    <property type="entry name" value="Rhodanese"/>
    <property type="match status" value="1"/>
</dbReference>
<feature type="domain" description="HTH arsR-type" evidence="2">
    <location>
        <begin position="8"/>
        <end position="101"/>
    </location>
</feature>
<dbReference type="PRINTS" id="PR00778">
    <property type="entry name" value="HTHARSR"/>
</dbReference>
<dbReference type="PROSITE" id="PS50987">
    <property type="entry name" value="HTH_ARSR_2"/>
    <property type="match status" value="1"/>
</dbReference>
<dbReference type="GO" id="GO:0003700">
    <property type="term" value="F:DNA-binding transcription factor activity"/>
    <property type="evidence" value="ECO:0007669"/>
    <property type="project" value="InterPro"/>
</dbReference>
<proteinExistence type="predicted"/>
<dbReference type="PROSITE" id="PS50206">
    <property type="entry name" value="RHODANESE_3"/>
    <property type="match status" value="1"/>
</dbReference>
<keyword evidence="4" id="KW-1185">Reference proteome</keyword>
<dbReference type="Pfam" id="PF12840">
    <property type="entry name" value="HTH_20"/>
    <property type="match status" value="1"/>
</dbReference>
<dbReference type="InterPro" id="IPR001845">
    <property type="entry name" value="HTH_ArsR_DNA-bd_dom"/>
</dbReference>
<dbReference type="SMART" id="SM00450">
    <property type="entry name" value="RHOD"/>
    <property type="match status" value="1"/>
</dbReference>
<dbReference type="RefSeq" id="WP_014804570.1">
    <property type="nucleotide sequence ID" value="NC_018020.1"/>
</dbReference>
<name>I4B9X2_TURPD</name>
<dbReference type="PATRIC" id="fig|869212.3.peg.3495"/>
<evidence type="ECO:0000259" key="1">
    <source>
        <dbReference type="PROSITE" id="PS50206"/>
    </source>
</evidence>
<dbReference type="Proteomes" id="UP000006048">
    <property type="component" value="Chromosome"/>
</dbReference>
<evidence type="ECO:0000313" key="3">
    <source>
        <dbReference type="EMBL" id="AFM14079.1"/>
    </source>
</evidence>
<dbReference type="STRING" id="869212.Turpa_3442"/>
<dbReference type="InterPro" id="IPR036388">
    <property type="entry name" value="WH-like_DNA-bd_sf"/>
</dbReference>
<dbReference type="InterPro" id="IPR001763">
    <property type="entry name" value="Rhodanese-like_dom"/>
</dbReference>
<dbReference type="InterPro" id="IPR011991">
    <property type="entry name" value="ArsR-like_HTH"/>
</dbReference>
<dbReference type="SMART" id="SM00418">
    <property type="entry name" value="HTH_ARSR"/>
    <property type="match status" value="1"/>
</dbReference>
<dbReference type="InterPro" id="IPR050229">
    <property type="entry name" value="GlpE_sulfurtransferase"/>
</dbReference>
<reference evidence="3 4" key="1">
    <citation type="submission" date="2012-06" db="EMBL/GenBank/DDBJ databases">
        <title>The complete chromosome of genome of Turneriella parva DSM 21527.</title>
        <authorList>
            <consortium name="US DOE Joint Genome Institute (JGI-PGF)"/>
            <person name="Lucas S."/>
            <person name="Han J."/>
            <person name="Lapidus A."/>
            <person name="Bruce D."/>
            <person name="Goodwin L."/>
            <person name="Pitluck S."/>
            <person name="Peters L."/>
            <person name="Kyrpides N."/>
            <person name="Mavromatis K."/>
            <person name="Ivanova N."/>
            <person name="Mikhailova N."/>
            <person name="Chertkov O."/>
            <person name="Detter J.C."/>
            <person name="Tapia R."/>
            <person name="Han C."/>
            <person name="Land M."/>
            <person name="Hauser L."/>
            <person name="Markowitz V."/>
            <person name="Cheng J.-F."/>
            <person name="Hugenholtz P."/>
            <person name="Woyke T."/>
            <person name="Wu D."/>
            <person name="Gronow S."/>
            <person name="Wellnitz S."/>
            <person name="Brambilla E."/>
            <person name="Klenk H.-P."/>
            <person name="Eisen J.A."/>
        </authorList>
    </citation>
    <scope>NUCLEOTIDE SEQUENCE [LARGE SCALE GENOMIC DNA]</scope>
    <source>
        <strain evidence="4">ATCC BAA-1111 / DSM 21527 / NCTC 11395 / H</strain>
    </source>
</reference>
<feature type="domain" description="Rhodanese" evidence="1">
    <location>
        <begin position="131"/>
        <end position="220"/>
    </location>
</feature>
<evidence type="ECO:0000259" key="2">
    <source>
        <dbReference type="PROSITE" id="PS50987"/>
    </source>
</evidence>
<dbReference type="SUPFAM" id="SSF46785">
    <property type="entry name" value="Winged helix' DNA-binding domain"/>
    <property type="match status" value="1"/>
</dbReference>
<dbReference type="EMBL" id="CP002959">
    <property type="protein sequence ID" value="AFM14079.1"/>
    <property type="molecule type" value="Genomic_DNA"/>
</dbReference>
<organism evidence="3 4">
    <name type="scientific">Turneriella parva (strain ATCC BAA-1111 / DSM 21527 / NCTC 11395 / H)</name>
    <name type="common">Leptospira parva</name>
    <dbReference type="NCBI Taxonomy" id="869212"/>
    <lineage>
        <taxon>Bacteria</taxon>
        <taxon>Pseudomonadati</taxon>
        <taxon>Spirochaetota</taxon>
        <taxon>Spirochaetia</taxon>
        <taxon>Leptospirales</taxon>
        <taxon>Leptospiraceae</taxon>
        <taxon>Turneriella</taxon>
    </lineage>
</organism>
<dbReference type="InterPro" id="IPR036873">
    <property type="entry name" value="Rhodanese-like_dom_sf"/>
</dbReference>
<dbReference type="KEGG" id="tpx:Turpa_3442"/>
<dbReference type="PANTHER" id="PTHR43031:SF1">
    <property type="entry name" value="PYRIDINE NUCLEOTIDE-DISULPHIDE OXIDOREDUCTASE"/>
    <property type="match status" value="1"/>
</dbReference>
<accession>I4B9X2</accession>